<dbReference type="Gene3D" id="1.20.1070.10">
    <property type="entry name" value="Rhodopsin 7-helix transmembrane proteins"/>
    <property type="match status" value="1"/>
</dbReference>
<proteinExistence type="predicted"/>
<evidence type="ECO:0000256" key="5">
    <source>
        <dbReference type="SAM" id="Phobius"/>
    </source>
</evidence>
<evidence type="ECO:0000256" key="1">
    <source>
        <dbReference type="ARBA" id="ARBA00004370"/>
    </source>
</evidence>
<feature type="transmembrane region" description="Helical" evidence="5">
    <location>
        <begin position="16"/>
        <end position="41"/>
    </location>
</feature>
<dbReference type="InterPro" id="IPR017452">
    <property type="entry name" value="GPCR_Rhodpsn_7TM"/>
</dbReference>
<name>A0A1I8JB97_9PLAT</name>
<protein>
    <submittedName>
        <fullName evidence="8 9">G_PROTEIN_RECEP_F1_2 domain-containing protein</fullName>
    </submittedName>
</protein>
<evidence type="ECO:0000313" key="9">
    <source>
        <dbReference type="WBParaSite" id="maker-uti_cns_0046785-snap-gene-0.2-mRNA-1"/>
    </source>
</evidence>
<organism evidence="7 9">
    <name type="scientific">Macrostomum lignano</name>
    <dbReference type="NCBI Taxonomy" id="282301"/>
    <lineage>
        <taxon>Eukaryota</taxon>
        <taxon>Metazoa</taxon>
        <taxon>Spiralia</taxon>
        <taxon>Lophotrochozoa</taxon>
        <taxon>Platyhelminthes</taxon>
        <taxon>Rhabditophora</taxon>
        <taxon>Macrostomorpha</taxon>
        <taxon>Macrostomida</taxon>
        <taxon>Macrostomidae</taxon>
        <taxon>Macrostomum</taxon>
    </lineage>
</organism>
<comment type="subcellular location">
    <subcellularLocation>
        <location evidence="1">Membrane</location>
    </subcellularLocation>
</comment>
<reference evidence="8 9" key="1">
    <citation type="submission" date="2016-11" db="UniProtKB">
        <authorList>
            <consortium name="WormBaseParasite"/>
        </authorList>
    </citation>
    <scope>IDENTIFICATION</scope>
</reference>
<evidence type="ECO:0000256" key="4">
    <source>
        <dbReference type="ARBA" id="ARBA00023136"/>
    </source>
</evidence>
<evidence type="ECO:0000256" key="3">
    <source>
        <dbReference type="ARBA" id="ARBA00022989"/>
    </source>
</evidence>
<feature type="domain" description="G-protein coupled receptors family 1 profile" evidence="6">
    <location>
        <begin position="32"/>
        <end position="337"/>
    </location>
</feature>
<dbReference type="Proteomes" id="UP000095280">
    <property type="component" value="Unplaced"/>
</dbReference>
<feature type="transmembrane region" description="Helical" evidence="5">
    <location>
        <begin position="224"/>
        <end position="245"/>
    </location>
</feature>
<keyword evidence="3 5" id="KW-1133">Transmembrane helix</keyword>
<accession>A0A1I8JB97</accession>
<dbReference type="WBParaSite" id="maker-uti_cns_0046785-snap-gene-0.2-mRNA-1">
    <property type="protein sequence ID" value="maker-uti_cns_0046785-snap-gene-0.2-mRNA-1"/>
    <property type="gene ID" value="maker-uti_cns_0046785-snap-gene-0.2"/>
</dbReference>
<keyword evidence="2 5" id="KW-0812">Transmembrane</keyword>
<feature type="transmembrane region" description="Helical" evidence="5">
    <location>
        <begin position="53"/>
        <end position="70"/>
    </location>
</feature>
<dbReference type="WBParaSite" id="maker-uti_cns_0005182-snap-gene-0.10-mRNA-1">
    <property type="protein sequence ID" value="maker-uti_cns_0005182-snap-gene-0.10-mRNA-1"/>
    <property type="gene ID" value="maker-uti_cns_0005182-snap-gene-0.10"/>
</dbReference>
<evidence type="ECO:0000313" key="8">
    <source>
        <dbReference type="WBParaSite" id="maker-uti_cns_0005182-snap-gene-0.10-mRNA-1"/>
    </source>
</evidence>
<dbReference type="SUPFAM" id="SSF81321">
    <property type="entry name" value="Family A G protein-coupled receptor-like"/>
    <property type="match status" value="1"/>
</dbReference>
<dbReference type="AlphaFoldDB" id="A0A1I8JB97"/>
<dbReference type="CDD" id="cd00637">
    <property type="entry name" value="7tm_classA_rhodopsin-like"/>
    <property type="match status" value="1"/>
</dbReference>
<evidence type="ECO:0000256" key="2">
    <source>
        <dbReference type="ARBA" id="ARBA00022692"/>
    </source>
</evidence>
<sequence length="373" mass="42396">MEWLFRLGNEEAQAEYAIGVSLTVFYTVNNVATIMAFIYLLVRRPYSKKVLNWLLLVCFADSITCLNWVFELFNTRPNSLPQQYDIRNFLGSFIYDIGSDASYGLVLFKCKISYAIMYFPIFLSGISLTFSCCCRWFTVAFPLKAKTVLTNKRNNSLILAAVLLSMLITTGDSCSYHLRSNNRMENDSLVTRATCCKAYATAFCIPDGNWPQWIWDILRFVKPVTMFTVYFVCLLTSVGLAVNLFKASKSRSEMTNNGDQTASSKKSGEIKITAILATMSCLQFVLGVPGDVLRLGVYTPDFSLTEDVAKRYFDSKIINNFFWDLTKANSLVNWIFHTGLQPNFYFFYLPCLRRRVDSSSQAVTQSVAMSTVR</sequence>
<evidence type="ECO:0000313" key="7">
    <source>
        <dbReference type="Proteomes" id="UP000095280"/>
    </source>
</evidence>
<keyword evidence="7" id="KW-1185">Reference proteome</keyword>
<keyword evidence="4 5" id="KW-0472">Membrane</keyword>
<feature type="transmembrane region" description="Helical" evidence="5">
    <location>
        <begin position="112"/>
        <end position="137"/>
    </location>
</feature>
<dbReference type="PROSITE" id="PS50262">
    <property type="entry name" value="G_PROTEIN_RECEP_F1_2"/>
    <property type="match status" value="1"/>
</dbReference>
<evidence type="ECO:0000259" key="6">
    <source>
        <dbReference type="PROSITE" id="PS50262"/>
    </source>
</evidence>
<feature type="transmembrane region" description="Helical" evidence="5">
    <location>
        <begin position="157"/>
        <end position="178"/>
    </location>
</feature>
<dbReference type="GO" id="GO:0016020">
    <property type="term" value="C:membrane"/>
    <property type="evidence" value="ECO:0007669"/>
    <property type="project" value="UniProtKB-SubCell"/>
</dbReference>